<proteinExistence type="predicted"/>
<dbReference type="RefSeq" id="WP_022637195.1">
    <property type="nucleotide sequence ID" value="NZ_ASJR01000015.1"/>
</dbReference>
<dbReference type="EMBL" id="ASJR01000015">
    <property type="protein sequence ID" value="ERP31272.1"/>
    <property type="molecule type" value="Genomic_DNA"/>
</dbReference>
<feature type="transmembrane region" description="Helical" evidence="1">
    <location>
        <begin position="155"/>
        <end position="174"/>
    </location>
</feature>
<comment type="caution">
    <text evidence="2">The sequence shown here is derived from an EMBL/GenBank/DDBJ whole genome shotgun (WGS) entry which is preliminary data.</text>
</comment>
<feature type="transmembrane region" description="Helical" evidence="1">
    <location>
        <begin position="7"/>
        <end position="30"/>
    </location>
</feature>
<keyword evidence="1" id="KW-1133">Transmembrane helix</keyword>
<dbReference type="Proteomes" id="UP000017148">
    <property type="component" value="Unassembled WGS sequence"/>
</dbReference>
<dbReference type="eggNOG" id="ENOG5032VQ9">
    <property type="taxonomic scope" value="Bacteria"/>
</dbReference>
<evidence type="ECO:0008006" key="4">
    <source>
        <dbReference type="Google" id="ProtNLM"/>
    </source>
</evidence>
<dbReference type="OrthoDB" id="9816090at2"/>
<keyword evidence="1" id="KW-0812">Transmembrane</keyword>
<reference evidence="2 3" key="1">
    <citation type="journal article" date="2013" name="Environ. Microbiol.">
        <title>Genome analysis of Chitinivibrio alkaliphilus gen. nov., sp. nov., a novel extremely haloalkaliphilic anaerobic chitinolytic bacterium from the candidate phylum Termite Group 3.</title>
        <authorList>
            <person name="Sorokin D.Y."/>
            <person name="Gumerov V.M."/>
            <person name="Rakitin A.L."/>
            <person name="Beletsky A.V."/>
            <person name="Damste J.S."/>
            <person name="Muyzer G."/>
            <person name="Mardanov A.V."/>
            <person name="Ravin N.V."/>
        </authorList>
    </citation>
    <scope>NUCLEOTIDE SEQUENCE [LARGE SCALE GENOMIC DNA]</scope>
    <source>
        <strain evidence="2 3">ACht1</strain>
    </source>
</reference>
<dbReference type="STRING" id="1313304.CALK_1760"/>
<evidence type="ECO:0000313" key="2">
    <source>
        <dbReference type="EMBL" id="ERP31272.1"/>
    </source>
</evidence>
<accession>U7D864</accession>
<sequence length="229" mass="26442">MKSESPILIGMYGLIFLTLSITAIAIWGFVRMAPAVENILRENHRSVNACYTMLSTLASLNMETANHDSLKKEFENALRTVQNNITEEEEIQHIKRIESLYLQFFVFEEEEQFNREYYLAYSPLGQLMEEITRLKTINDHAMEKANQTAQHRGYASAWLMVFLGLLTCWASLVFKGEITKNLTTPLEDIHDVLTDIQRGNTIRRCSTTEVSPHIRNILTRVNTFLDTYV</sequence>
<dbReference type="AlphaFoldDB" id="U7D864"/>
<keyword evidence="3" id="KW-1185">Reference proteome</keyword>
<keyword evidence="1" id="KW-0472">Membrane</keyword>
<gene>
    <name evidence="2" type="ORF">CALK_1760</name>
</gene>
<protein>
    <recommendedName>
        <fullName evidence="4">Chemotaxis methyl-accepting receptor HlyB-like 4HB MCP domain-containing protein</fullName>
    </recommendedName>
</protein>
<evidence type="ECO:0000313" key="3">
    <source>
        <dbReference type="Proteomes" id="UP000017148"/>
    </source>
</evidence>
<organism evidence="2 3">
    <name type="scientific">Chitinivibrio alkaliphilus ACht1</name>
    <dbReference type="NCBI Taxonomy" id="1313304"/>
    <lineage>
        <taxon>Bacteria</taxon>
        <taxon>Pseudomonadati</taxon>
        <taxon>Fibrobacterota</taxon>
        <taxon>Chitinivibrionia</taxon>
        <taxon>Chitinivibrionales</taxon>
        <taxon>Chitinivibrionaceae</taxon>
        <taxon>Chitinivibrio</taxon>
    </lineage>
</organism>
<name>U7D864_9BACT</name>
<evidence type="ECO:0000256" key="1">
    <source>
        <dbReference type="SAM" id="Phobius"/>
    </source>
</evidence>